<comment type="caution">
    <text evidence="2">The sequence shown here is derived from an EMBL/GenBank/DDBJ whole genome shotgun (WGS) entry which is preliminary data.</text>
</comment>
<reference evidence="2 3" key="1">
    <citation type="submission" date="2018-11" db="EMBL/GenBank/DDBJ databases">
        <title>Whole genome sequence of Streptomyces chrestomyceticus NBRC 13444(T).</title>
        <authorList>
            <person name="Komaki H."/>
            <person name="Tamura T."/>
        </authorList>
    </citation>
    <scope>NUCLEOTIDE SEQUENCE [LARGE SCALE GENOMIC DNA]</scope>
    <source>
        <strain evidence="2 3">NBRC 13444</strain>
    </source>
</reference>
<dbReference type="GeneID" id="95620923"/>
<dbReference type="CDD" id="cd02440">
    <property type="entry name" value="AdoMet_MTases"/>
    <property type="match status" value="1"/>
</dbReference>
<proteinExistence type="predicted"/>
<evidence type="ECO:0000313" key="2">
    <source>
        <dbReference type="EMBL" id="GCD34196.1"/>
    </source>
</evidence>
<evidence type="ECO:0000313" key="3">
    <source>
        <dbReference type="Proteomes" id="UP000287830"/>
    </source>
</evidence>
<dbReference type="SUPFAM" id="SSF53335">
    <property type="entry name" value="S-adenosyl-L-methionine-dependent methyltransferases"/>
    <property type="match status" value="1"/>
</dbReference>
<dbReference type="InterPro" id="IPR050508">
    <property type="entry name" value="Methyltransf_Superfamily"/>
</dbReference>
<keyword evidence="2" id="KW-0489">Methyltransferase</keyword>
<dbReference type="PANTHER" id="PTHR42912">
    <property type="entry name" value="METHYLTRANSFERASE"/>
    <property type="match status" value="1"/>
</dbReference>
<dbReference type="PANTHER" id="PTHR42912:SF95">
    <property type="entry name" value="METHYLTRANSFERASE TYPE 11 DOMAIN-CONTAINING PROTEIN"/>
    <property type="match status" value="1"/>
</dbReference>
<accession>A0A7U9KRZ9</accession>
<protein>
    <submittedName>
        <fullName evidence="2">Methyltransferase</fullName>
    </submittedName>
</protein>
<dbReference type="Pfam" id="PF13649">
    <property type="entry name" value="Methyltransf_25"/>
    <property type="match status" value="1"/>
</dbReference>
<feature type="domain" description="Methyltransferase" evidence="1">
    <location>
        <begin position="54"/>
        <end position="144"/>
    </location>
</feature>
<dbReference type="GO" id="GO:0008168">
    <property type="term" value="F:methyltransferase activity"/>
    <property type="evidence" value="ECO:0007669"/>
    <property type="project" value="UniProtKB-KW"/>
</dbReference>
<dbReference type="RefSeq" id="WP_125044507.1">
    <property type="nucleotide sequence ID" value="NZ_BHZC01000001.1"/>
</dbReference>
<dbReference type="InterPro" id="IPR029063">
    <property type="entry name" value="SAM-dependent_MTases_sf"/>
</dbReference>
<dbReference type="OrthoDB" id="9805171at2"/>
<organism evidence="2 3">
    <name type="scientific">Streptomyces chrestomyceticus JCM 4735</name>
    <dbReference type="NCBI Taxonomy" id="1306181"/>
    <lineage>
        <taxon>Bacteria</taxon>
        <taxon>Bacillati</taxon>
        <taxon>Actinomycetota</taxon>
        <taxon>Actinomycetes</taxon>
        <taxon>Kitasatosporales</taxon>
        <taxon>Streptomycetaceae</taxon>
        <taxon>Streptomyces</taxon>
    </lineage>
</organism>
<dbReference type="Gene3D" id="3.40.50.150">
    <property type="entry name" value="Vaccinia Virus protein VP39"/>
    <property type="match status" value="1"/>
</dbReference>
<dbReference type="GO" id="GO:0032259">
    <property type="term" value="P:methylation"/>
    <property type="evidence" value="ECO:0007669"/>
    <property type="project" value="UniProtKB-KW"/>
</dbReference>
<dbReference type="AlphaFoldDB" id="A0A7U9KRZ9"/>
<dbReference type="EMBL" id="BHZC01000001">
    <property type="protein sequence ID" value="GCD34196.1"/>
    <property type="molecule type" value="Genomic_DNA"/>
</dbReference>
<dbReference type="Proteomes" id="UP000287830">
    <property type="component" value="Unassembled WGS sequence"/>
</dbReference>
<name>A0A7U9KRZ9_9ACTN</name>
<gene>
    <name evidence="2" type="ORF">OEIGOIKO_01921</name>
</gene>
<sequence>MTEPDFLQDTRRSYDAIADEYLAFEHGDLEAKPLDRAMLAGFAEEVQAAGGGPVADVGCGTGRVTAHLAGLGLSVSGIDLSPGMLAVARRQHPGLRFAEGSMLALDLPDNSLGGVVAWYSTIHVPLELLPEAFAEFHRVLAPGGYLLAAFQVGDEPLRMEEAFGRQISLEFHRRHPDRMADLLDRAGLPVRARLVREPYEGRFAERTAQAFLMARKPAADGPA</sequence>
<evidence type="ECO:0000259" key="1">
    <source>
        <dbReference type="Pfam" id="PF13649"/>
    </source>
</evidence>
<keyword evidence="2" id="KW-0808">Transferase</keyword>
<dbReference type="InterPro" id="IPR041698">
    <property type="entry name" value="Methyltransf_25"/>
</dbReference>